<keyword evidence="2" id="KW-1185">Reference proteome</keyword>
<dbReference type="AlphaFoldDB" id="A0A9D4Z8F4"/>
<evidence type="ECO:0000313" key="1">
    <source>
        <dbReference type="EMBL" id="KAI5066113.1"/>
    </source>
</evidence>
<name>A0A9D4Z8F4_ADICA</name>
<evidence type="ECO:0000313" key="2">
    <source>
        <dbReference type="Proteomes" id="UP000886520"/>
    </source>
</evidence>
<accession>A0A9D4Z8F4</accession>
<dbReference type="EMBL" id="JABFUD020000018">
    <property type="protein sequence ID" value="KAI5066113.1"/>
    <property type="molecule type" value="Genomic_DNA"/>
</dbReference>
<reference evidence="1" key="1">
    <citation type="submission" date="2021-01" db="EMBL/GenBank/DDBJ databases">
        <title>Adiantum capillus-veneris genome.</title>
        <authorList>
            <person name="Fang Y."/>
            <person name="Liao Q."/>
        </authorList>
    </citation>
    <scope>NUCLEOTIDE SEQUENCE</scope>
    <source>
        <strain evidence="1">H3</strain>
        <tissue evidence="1">Leaf</tissue>
    </source>
</reference>
<proteinExistence type="predicted"/>
<sequence length="266" mass="28990">MEVVASSLHVSPLAGSTWRATVHADKNRIPVRARQGPAVKAKWPFALVLGVAVLLHPGPDSSDDLALAFDWFGNSSSSIQKDPVEPFTLYGSVFKKYLIENIVEGKVVSRRKGFTSTACVNALDADKETPELQGILAGLKVIIIGEPKCAKSEGQSREETCFPSCKVACRRAIEQHLAEVTKETGYVLDSKDKAKVIESCGNQCANECLKPGKTTSQSSTSDVCSRSVLALLYRVLAFVPGVKWLPSSERPLPCKAIQMFKEYIKY</sequence>
<comment type="caution">
    <text evidence="1">The sequence shown here is derived from an EMBL/GenBank/DDBJ whole genome shotgun (WGS) entry which is preliminary data.</text>
</comment>
<protein>
    <submittedName>
        <fullName evidence="1">Uncharacterized protein</fullName>
    </submittedName>
</protein>
<dbReference type="OrthoDB" id="534691at2759"/>
<organism evidence="1 2">
    <name type="scientific">Adiantum capillus-veneris</name>
    <name type="common">Maidenhair fern</name>
    <dbReference type="NCBI Taxonomy" id="13818"/>
    <lineage>
        <taxon>Eukaryota</taxon>
        <taxon>Viridiplantae</taxon>
        <taxon>Streptophyta</taxon>
        <taxon>Embryophyta</taxon>
        <taxon>Tracheophyta</taxon>
        <taxon>Polypodiopsida</taxon>
        <taxon>Polypodiidae</taxon>
        <taxon>Polypodiales</taxon>
        <taxon>Pteridineae</taxon>
        <taxon>Pteridaceae</taxon>
        <taxon>Vittarioideae</taxon>
        <taxon>Adiantum</taxon>
    </lineage>
</organism>
<gene>
    <name evidence="1" type="ORF">GOP47_0018737</name>
</gene>
<dbReference type="Proteomes" id="UP000886520">
    <property type="component" value="Chromosome 18"/>
</dbReference>